<comment type="caution">
    <text evidence="2">The sequence shown here is derived from an EMBL/GenBank/DDBJ whole genome shotgun (WGS) entry which is preliminary data.</text>
</comment>
<dbReference type="SUPFAM" id="SSF48452">
    <property type="entry name" value="TPR-like"/>
    <property type="match status" value="2"/>
</dbReference>
<keyword evidence="1" id="KW-0472">Membrane</keyword>
<evidence type="ECO:0000313" key="2">
    <source>
        <dbReference type="EMBL" id="MBD9728775.1"/>
    </source>
</evidence>
<dbReference type="RefSeq" id="WP_192365037.1">
    <property type="nucleotide sequence ID" value="NZ_CP119182.1"/>
</dbReference>
<dbReference type="Gene3D" id="1.25.40.10">
    <property type="entry name" value="Tetratricopeptide repeat domain"/>
    <property type="match status" value="2"/>
</dbReference>
<organism evidence="2 3">
    <name type="scientific">Streptomyces caniscabiei</name>
    <dbReference type="NCBI Taxonomy" id="2746961"/>
    <lineage>
        <taxon>Bacteria</taxon>
        <taxon>Bacillati</taxon>
        <taxon>Actinomycetota</taxon>
        <taxon>Actinomycetes</taxon>
        <taxon>Kitasatosporales</taxon>
        <taxon>Streptomycetaceae</taxon>
        <taxon>Streptomyces</taxon>
    </lineage>
</organism>
<keyword evidence="1" id="KW-1133">Transmembrane helix</keyword>
<dbReference type="InterPro" id="IPR011990">
    <property type="entry name" value="TPR-like_helical_dom_sf"/>
</dbReference>
<feature type="transmembrane region" description="Helical" evidence="1">
    <location>
        <begin position="31"/>
        <end position="48"/>
    </location>
</feature>
<evidence type="ECO:0000256" key="1">
    <source>
        <dbReference type="SAM" id="Phobius"/>
    </source>
</evidence>
<dbReference type="GeneID" id="79933318"/>
<accession>A0A927QK33</accession>
<evidence type="ECO:0000313" key="3">
    <source>
        <dbReference type="Proteomes" id="UP000661025"/>
    </source>
</evidence>
<evidence type="ECO:0008006" key="4">
    <source>
        <dbReference type="Google" id="ProtNLM"/>
    </source>
</evidence>
<proteinExistence type="predicted"/>
<dbReference type="EMBL" id="JACYXT010000021">
    <property type="protein sequence ID" value="MBD9728775.1"/>
    <property type="molecule type" value="Genomic_DNA"/>
</dbReference>
<reference evidence="2" key="1">
    <citation type="submission" date="2020-09" db="EMBL/GenBank/DDBJ databases">
        <title>Streptomyces canutascabiei sp. nov., which causes potato common scab and is distributed across the world.</title>
        <authorList>
            <person name="Nguyen H.P."/>
            <person name="Weisberg A.J."/>
            <person name="Chang J.H."/>
            <person name="Clarke C.R."/>
        </authorList>
    </citation>
    <scope>NUCLEOTIDE SEQUENCE</scope>
    <source>
        <strain evidence="2">ID-01-6.2a</strain>
    </source>
</reference>
<sequence>MSVENEQRAVRRWAAGWRAAGWRAAGRGRRVVWAVVGCFVLGGVLMVVPPDGGDGGGGGREARVVGAAGPEGRRAGAVPAARLLAGVPAALPDVTATVRERRARVGARPRDHVSWAVLGVAYVERARRTGGVMDHPRAERALRTSLRLRPSGNADALEGLTALAVARRDFRAAKRWGEEAVRVAPGRWTAYALLIDAYDGLGRYKAARATRDRMLAVDSGPAARARAARVSWDQGAREDAAAALSDAAATETSAAGPSAAGAAWWVRAGELAWERGEAEQSLRYCEAGGSGAAGGDPEAGACRGRALVALGRTAQGVRAYRSALSRRPSAEVALRLGELYESLGRAKEARKQYGVVRTLVARSAAAGVNESLVLGALEADHGDAAKAVRVLRAEWERQPGLRVADALGWALHRAGADEEALGFARRATDRARGGEVRSAVYAYHRGVIERAVGLEAAGRRHLEEARRLNPYVVGGGGWGAGRVRGGGAGFVGGCG</sequence>
<dbReference type="Proteomes" id="UP000661025">
    <property type="component" value="Unassembled WGS sequence"/>
</dbReference>
<gene>
    <name evidence="2" type="ORF">IHE70_37480</name>
</gene>
<name>A0A927QK33_9ACTN</name>
<keyword evidence="1" id="KW-0812">Transmembrane</keyword>
<protein>
    <recommendedName>
        <fullName evidence="4">Tetratricopeptide repeat protein</fullName>
    </recommendedName>
</protein>
<dbReference type="AlphaFoldDB" id="A0A927QK33"/>